<dbReference type="RefSeq" id="YP_006908532.1">
    <property type="nucleotide sequence ID" value="NC_018875.1"/>
</dbReference>
<keyword evidence="3" id="KW-1185">Reference proteome</keyword>
<feature type="compositionally biased region" description="Polar residues" evidence="1">
    <location>
        <begin position="359"/>
        <end position="372"/>
    </location>
</feature>
<accession>K4ERT6</accession>
<evidence type="ECO:0000256" key="1">
    <source>
        <dbReference type="SAM" id="MobiDB-lite"/>
    </source>
</evidence>
<proteinExistence type="predicted"/>
<dbReference type="KEGG" id="vg:13842594"/>
<organism evidence="2 3">
    <name type="scientific">Epinotia aporema granulovirus</name>
    <dbReference type="NCBI Taxonomy" id="166056"/>
    <lineage>
        <taxon>Viruses</taxon>
        <taxon>Viruses incertae sedis</taxon>
        <taxon>Naldaviricetes</taxon>
        <taxon>Lefavirales</taxon>
        <taxon>Baculoviridae</taxon>
        <taxon>Betabaculovirus</taxon>
        <taxon>Betabaculovirus epaporemae</taxon>
    </lineage>
</organism>
<name>K4ERT6_9BBAC</name>
<feature type="compositionally biased region" description="Acidic residues" evidence="1">
    <location>
        <begin position="375"/>
        <end position="388"/>
    </location>
</feature>
<protein>
    <submittedName>
        <fullName evidence="2">Uncharacterized protein</fullName>
    </submittedName>
</protein>
<evidence type="ECO:0000313" key="2">
    <source>
        <dbReference type="EMBL" id="AER41450.1"/>
    </source>
</evidence>
<dbReference type="GeneID" id="13842594"/>
<feature type="region of interest" description="Disordered" evidence="1">
    <location>
        <begin position="356"/>
        <end position="388"/>
    </location>
</feature>
<reference evidence="2 3" key="1">
    <citation type="journal article" date="2012" name="BMC Genomics">
        <title>Genome of Epinotia aporema granulovirus (EpapGV), a polyorganotropic fast killing betabaculovirus with a novel thymidylate kinase gene.</title>
        <authorList>
            <person name="Ferrelli M.L."/>
            <person name="Salvador R."/>
            <person name="Biedma M.E."/>
            <person name="Berretta M.F."/>
            <person name="Haase S."/>
            <person name="Sciocco-Cap A."/>
            <person name="Ghiringhelli P.D."/>
            <person name="Romanowski V."/>
        </authorList>
    </citation>
    <scope>NUCLEOTIDE SEQUENCE [LARGE SCALE GENOMIC DNA]</scope>
</reference>
<evidence type="ECO:0000313" key="3">
    <source>
        <dbReference type="Proteomes" id="UP000201571"/>
    </source>
</evidence>
<dbReference type="EMBL" id="JN408834">
    <property type="protein sequence ID" value="AER41450.1"/>
    <property type="molecule type" value="Genomic_DNA"/>
</dbReference>
<sequence length="388" mass="44949">MNILRNACTTEPTIKGGLVLKALMGEPQLGDLDAEIKVSKDWFEKVIFMYPDQIRRTVRDDYCNLKNYDFDFCKNMGGLVESFKLEDYFSKFIFFSNYNQESFEFASVDTVNEINGVSNCMSVIDNAFLLYRFYLDCTIRGRIIHKRGDYSTEKDNIRVKCYFLDIVFNPGVSENLKIMSVMNTQCIVPSIDVLLYDQIHSCFVNLMHNDMDKVERCTEKLQKLWHISKPAIPIKVSSENFKRLVLIPATVRQIRDNAHLLIPIMFLQYIIKILQRKNLIQLPHDLSFYKNTTSHVLKGVQHQEVVVEHLCGIFNRVPHSTLKDCFTFKRSLNSYKRSSTDYECFSPKKHTSERVFDVSVSSQGSINRNSNASDTESETSQDSESDEN</sequence>
<dbReference type="OrthoDB" id="37788at10239"/>
<dbReference type="Proteomes" id="UP000201571">
    <property type="component" value="Segment"/>
</dbReference>
<dbReference type="InterPro" id="IPR010785">
    <property type="entry name" value="AcMNPV_AC18"/>
</dbReference>
<dbReference type="Pfam" id="PF07134">
    <property type="entry name" value="AcMNPV_Orf18"/>
    <property type="match status" value="1"/>
</dbReference>